<dbReference type="Pfam" id="PF01556">
    <property type="entry name" value="DnaJ_C"/>
    <property type="match status" value="1"/>
</dbReference>
<evidence type="ECO:0000313" key="3">
    <source>
        <dbReference type="EMBL" id="KAF8377049.1"/>
    </source>
</evidence>
<dbReference type="GO" id="GO:0005829">
    <property type="term" value="C:cytosol"/>
    <property type="evidence" value="ECO:0007669"/>
    <property type="project" value="TreeGrafter"/>
</dbReference>
<evidence type="ECO:0000256" key="1">
    <source>
        <dbReference type="ARBA" id="ARBA00023186"/>
    </source>
</evidence>
<dbReference type="GO" id="GO:0051082">
    <property type="term" value="F:unfolded protein binding"/>
    <property type="evidence" value="ECO:0007669"/>
    <property type="project" value="InterPro"/>
</dbReference>
<sequence>MSQRSTTPIMYSDSTVRRKSPPIEKTLECTLEEVCHGCLKKIKITRDVLTNIRRIIVQEEEVLRIKVKPGWKQGTKITLEGMSERASTLPADITFFITEKQHHLFKRDSDELLLEIGDTLSEGSLVAPYPSLYWRGRR</sequence>
<dbReference type="GO" id="GO:0051087">
    <property type="term" value="F:protein-folding chaperone binding"/>
    <property type="evidence" value="ECO:0007669"/>
    <property type="project" value="TreeGrafter"/>
</dbReference>
<dbReference type="SUPFAM" id="SSF49493">
    <property type="entry name" value="HSP40/DnaJ peptide-binding domain"/>
    <property type="match status" value="1"/>
</dbReference>
<dbReference type="FunFam" id="2.60.260.20:FF:000002">
    <property type="entry name" value="Dnaj homolog subfamily b member"/>
    <property type="match status" value="1"/>
</dbReference>
<dbReference type="GO" id="GO:0006457">
    <property type="term" value="P:protein folding"/>
    <property type="evidence" value="ECO:0007669"/>
    <property type="project" value="InterPro"/>
</dbReference>
<reference evidence="3 4" key="1">
    <citation type="submission" date="2020-04" db="EMBL/GenBank/DDBJ databases">
        <title>Plant Genome Project.</title>
        <authorList>
            <person name="Zhang R.-G."/>
        </authorList>
    </citation>
    <scope>NUCLEOTIDE SEQUENCE [LARGE SCALE GENOMIC DNA]</scope>
    <source>
        <strain evidence="3">YNK0</strain>
        <tissue evidence="3">Leaf</tissue>
    </source>
</reference>
<keyword evidence="4" id="KW-1185">Reference proteome</keyword>
<dbReference type="PANTHER" id="PTHR24078:SF522">
    <property type="entry name" value="DNAJ CHAPERONE C-TERMINAL DOMAIN-CONTAINING PROTEIN"/>
    <property type="match status" value="1"/>
</dbReference>
<feature type="domain" description="Chaperone DnaJ C-terminal" evidence="2">
    <location>
        <begin position="23"/>
        <end position="116"/>
    </location>
</feature>
<dbReference type="Gene3D" id="2.60.260.20">
    <property type="entry name" value="Urease metallochaperone UreE, N-terminal domain"/>
    <property type="match status" value="1"/>
</dbReference>
<organism evidence="3 4">
    <name type="scientific">Tetracentron sinense</name>
    <name type="common">Spur-leaf</name>
    <dbReference type="NCBI Taxonomy" id="13715"/>
    <lineage>
        <taxon>Eukaryota</taxon>
        <taxon>Viridiplantae</taxon>
        <taxon>Streptophyta</taxon>
        <taxon>Embryophyta</taxon>
        <taxon>Tracheophyta</taxon>
        <taxon>Spermatophyta</taxon>
        <taxon>Magnoliopsida</taxon>
        <taxon>Trochodendrales</taxon>
        <taxon>Trochodendraceae</taxon>
        <taxon>Tetracentron</taxon>
    </lineage>
</organism>
<accession>A0A834YCU0</accession>
<dbReference type="EMBL" id="JABCRI010000024">
    <property type="protein sequence ID" value="KAF8377049.1"/>
    <property type="molecule type" value="Genomic_DNA"/>
</dbReference>
<evidence type="ECO:0000313" key="4">
    <source>
        <dbReference type="Proteomes" id="UP000655225"/>
    </source>
</evidence>
<dbReference type="InterPro" id="IPR051339">
    <property type="entry name" value="DnaJ_subfamily_B"/>
</dbReference>
<dbReference type="PANTHER" id="PTHR24078">
    <property type="entry name" value="DNAJ HOMOLOG SUBFAMILY C MEMBER"/>
    <property type="match status" value="1"/>
</dbReference>
<dbReference type="OrthoDB" id="550424at2759"/>
<gene>
    <name evidence="3" type="ORF">HHK36_030421</name>
</gene>
<dbReference type="InterPro" id="IPR002939">
    <property type="entry name" value="DnaJ_C"/>
</dbReference>
<dbReference type="Proteomes" id="UP000655225">
    <property type="component" value="Unassembled WGS sequence"/>
</dbReference>
<dbReference type="AlphaFoldDB" id="A0A834YCU0"/>
<name>A0A834YCU0_TETSI</name>
<proteinExistence type="predicted"/>
<comment type="caution">
    <text evidence="3">The sequence shown here is derived from an EMBL/GenBank/DDBJ whole genome shotgun (WGS) entry which is preliminary data.</text>
</comment>
<dbReference type="InterPro" id="IPR008971">
    <property type="entry name" value="HSP40/DnaJ_pept-bd"/>
</dbReference>
<protein>
    <recommendedName>
        <fullName evidence="2">Chaperone DnaJ C-terminal domain-containing protein</fullName>
    </recommendedName>
</protein>
<evidence type="ECO:0000259" key="2">
    <source>
        <dbReference type="Pfam" id="PF01556"/>
    </source>
</evidence>
<keyword evidence="1" id="KW-0143">Chaperone</keyword>